<name>A0A9N9C8H4_9GLOM</name>
<dbReference type="AlphaFoldDB" id="A0A9N9C8H4"/>
<evidence type="ECO:0000256" key="2">
    <source>
        <dbReference type="ARBA" id="ARBA00015736"/>
    </source>
</evidence>
<sequence length="637" mass="73564">NDLILQRQDAYDVEMATVSLAIEFAANNDKTANFNTLLLHALSQMRKVLGLEFVGEIPIAAYNSLFLVRIFSKHFVGNMVHDEIHCLFEGSVSGTDNLSPEECRWASEELVPNNLVIDPMVLYDSRPKAEQLLGGLLTVILEVDPISNASTYEYYQECLDTLLVLFSTQIHQSSPGKINSNYFLNIFLIRFSHLSDELTRRLMTNFIEQKPPPPSSTSVVHNAYYYLFPTRSSAFLPSDPPPVAERSLLLLLLLAAQWKVPGQNNNRFRKGIKSLKDETAKGYFVISASGDFDMVISFRILYQLICRQLPNEELCLMLYLLMVENEDFRVYVLSRLDPEILLLQILRLIYDGVDGKANYSQMYILLTILLLFSQDEVFNENIQKITISYQPWFTERLLKSISLGGLTYLVLIRTVQYNLSSHRDAYFHVICLATLANLGNSIQDIHPYVAQRLINLFDIVAKRYQKLQKRVCQEGEDEMTDDVSIYGDLVCLVLEIINSVLSRKLNSNLELIYSLLHKKDLFAHFQSHPRFSELISNIDNVISYFHARISESNLKSPSAEEVSELIETAARTWPPGRLKVEFPDLKFRYEEEADSQEFFCPYVWALIYRHTWIYWDEDKMHILRDYIMYEKLDETAT</sequence>
<evidence type="ECO:0000256" key="3">
    <source>
        <dbReference type="ARBA" id="ARBA00022707"/>
    </source>
</evidence>
<comment type="caution">
    <text evidence="5">The sequence shown here is derived from an EMBL/GenBank/DDBJ whole genome shotgun (WGS) entry which is preliminary data.</text>
</comment>
<evidence type="ECO:0000256" key="1">
    <source>
        <dbReference type="ARBA" id="ARBA00010603"/>
    </source>
</evidence>
<evidence type="ECO:0000256" key="4">
    <source>
        <dbReference type="ARBA" id="ARBA00023288"/>
    </source>
</evidence>
<dbReference type="GO" id="GO:0007030">
    <property type="term" value="P:Golgi organization"/>
    <property type="evidence" value="ECO:0007669"/>
    <property type="project" value="TreeGrafter"/>
</dbReference>
<dbReference type="GO" id="GO:0005794">
    <property type="term" value="C:Golgi apparatus"/>
    <property type="evidence" value="ECO:0007669"/>
    <property type="project" value="TreeGrafter"/>
</dbReference>
<reference evidence="5" key="1">
    <citation type="submission" date="2021-06" db="EMBL/GenBank/DDBJ databases">
        <authorList>
            <person name="Kallberg Y."/>
            <person name="Tangrot J."/>
            <person name="Rosling A."/>
        </authorList>
    </citation>
    <scope>NUCLEOTIDE SEQUENCE</scope>
    <source>
        <strain evidence="5">CL551</strain>
    </source>
</reference>
<keyword evidence="6" id="KW-1185">Reference proteome</keyword>
<gene>
    <name evidence="5" type="ORF">AMORRO_LOCUS7386</name>
</gene>
<dbReference type="PANTHER" id="PTHR12895">
    <property type="entry name" value="DYMECLIN"/>
    <property type="match status" value="1"/>
</dbReference>
<evidence type="ECO:0000313" key="5">
    <source>
        <dbReference type="EMBL" id="CAG8591954.1"/>
    </source>
</evidence>
<organism evidence="5 6">
    <name type="scientific">Acaulospora morrowiae</name>
    <dbReference type="NCBI Taxonomy" id="94023"/>
    <lineage>
        <taxon>Eukaryota</taxon>
        <taxon>Fungi</taxon>
        <taxon>Fungi incertae sedis</taxon>
        <taxon>Mucoromycota</taxon>
        <taxon>Glomeromycotina</taxon>
        <taxon>Glomeromycetes</taxon>
        <taxon>Diversisporales</taxon>
        <taxon>Acaulosporaceae</taxon>
        <taxon>Acaulospora</taxon>
    </lineage>
</organism>
<protein>
    <recommendedName>
        <fullName evidence="2">Dymeclin</fullName>
    </recommendedName>
</protein>
<dbReference type="OrthoDB" id="10253409at2759"/>
<comment type="similarity">
    <text evidence="1">Belongs to the dymeclin family.</text>
</comment>
<keyword evidence="4" id="KW-0449">Lipoprotein</keyword>
<feature type="non-terminal residue" evidence="5">
    <location>
        <position position="637"/>
    </location>
</feature>
<keyword evidence="3" id="KW-0519">Myristate</keyword>
<dbReference type="InterPro" id="IPR019142">
    <property type="entry name" value="Dymeclin"/>
</dbReference>
<dbReference type="EMBL" id="CAJVPV010005505">
    <property type="protein sequence ID" value="CAG8591954.1"/>
    <property type="molecule type" value="Genomic_DNA"/>
</dbReference>
<accession>A0A9N9C8H4</accession>
<dbReference type="Proteomes" id="UP000789342">
    <property type="component" value="Unassembled WGS sequence"/>
</dbReference>
<dbReference type="PANTHER" id="PTHR12895:SF9">
    <property type="entry name" value="DYMECLIN"/>
    <property type="match status" value="1"/>
</dbReference>
<dbReference type="Pfam" id="PF09742">
    <property type="entry name" value="Dymeclin"/>
    <property type="match status" value="1"/>
</dbReference>
<proteinExistence type="inferred from homology"/>
<evidence type="ECO:0000313" key="6">
    <source>
        <dbReference type="Proteomes" id="UP000789342"/>
    </source>
</evidence>